<organism evidence="1">
    <name type="scientific">Ogataea thermomethanolica</name>
    <name type="common">nom. inval.</name>
    <dbReference type="NCBI Taxonomy" id="310468"/>
    <lineage>
        <taxon>Eukaryota</taxon>
        <taxon>Fungi</taxon>
        <taxon>Dikarya</taxon>
        <taxon>Ascomycota</taxon>
        <taxon>Saccharomycotina</taxon>
        <taxon>Pichiomycetes</taxon>
        <taxon>Pichiales</taxon>
        <taxon>Pichiaceae</taxon>
        <taxon>Ogataea</taxon>
    </lineage>
</organism>
<accession>A0A5P8D0Y2</accession>
<gene>
    <name evidence="1" type="primary">SSD1</name>
</gene>
<dbReference type="EMBL" id="MK679679">
    <property type="protein sequence ID" value="QFP92359.1"/>
    <property type="molecule type" value="mRNA"/>
</dbReference>
<dbReference type="EMBL" id="MN480443">
    <property type="protein sequence ID" value="QGW56841.1"/>
    <property type="molecule type" value="Genomic_DNA"/>
</dbReference>
<protein>
    <submittedName>
        <fullName evidence="1">Protein SSD1</fullName>
    </submittedName>
</protein>
<reference evidence="1" key="2">
    <citation type="submission" date="2019-03" db="EMBL/GenBank/DDBJ databases">
        <authorList>
            <person name="Promdonkoy P."/>
            <person name="Likhitrattanapisal S."/>
            <person name="Harnpichanchai P."/>
            <person name="Fujiyama K."/>
            <person name="Kaneko Y."/>
            <person name="Eurwilaichitr L."/>
            <person name="Ingsriswang S."/>
            <person name="Tanapongpipat S."/>
            <person name="Wongwisansri S."/>
        </authorList>
    </citation>
    <scope>NUCLEOTIDE SEQUENCE</scope>
    <source>
        <strain evidence="1">TBRC 656</strain>
    </source>
</reference>
<proteinExistence type="evidence at transcript level"/>
<reference evidence="2" key="1">
    <citation type="journal article" date="2019" name="Microbiol. Res.">
        <title>Mating-type switching and mating-type gene array expression in the methylotrophic yeast Ogataea thermomethanolica TBRC656.</title>
        <authorList>
            <person name="Wongwisansri S."/>
            <person name="Promdonkoy P."/>
            <person name="Likhitrattanapisal S."/>
            <person name="Harnpichanchai P."/>
            <person name="Fujiyama K."/>
            <person name="Kaneko Y."/>
            <person name="Eurwilaichitr L."/>
            <person name="Ingsriswang S."/>
            <person name="Tanapongpipat S."/>
        </authorList>
    </citation>
    <scope>NUCLEOTIDE SEQUENCE</scope>
    <source>
        <strain evidence="2">TBRC 656</strain>
    </source>
</reference>
<dbReference type="AlphaFoldDB" id="A0A5P8D0Y2"/>
<name>A0A5P8D0Y2_9ASCO</name>
<sequence>MYNSYRDCRKVRAHFIGFCRVRFFYQNAPLFRSSNTMKNGIHSELPKKTLAQTYLNLLGKPESAESVDEHVESALNSVKKIMSLEHLHYGEIEKNLKSVLSPNCFQHQSNEQAHLTIDQTELFITIKLLLQNGELGISRIAPIVFKMDHDTIQMFIEFFESDPRFKLNGINFICQCYVLICFRLRQLGLNMESDKILQGNMRNLFLPAIQRNEFLSKKYLRNLVSLLVVSYDVERTINLVKESSCLTMVYALIELKPTLIKDLRMVLTHVTKESDQPSGLTKYQKLILYLLSNRAAYSDVAFVEKVFELSKKHRLSYGECTNQAQFFSSLMELLEKKKFEYHTFESFNEDD</sequence>
<evidence type="ECO:0000313" key="2">
    <source>
        <dbReference type="EMBL" id="QGW56841.1"/>
    </source>
</evidence>
<evidence type="ECO:0000313" key="1">
    <source>
        <dbReference type="EMBL" id="QFP92359.1"/>
    </source>
</evidence>